<feature type="domain" description="NodB homology" evidence="16">
    <location>
        <begin position="138"/>
        <end position="335"/>
    </location>
</feature>
<keyword evidence="6" id="KW-0472">Membrane</keyword>
<evidence type="ECO:0000256" key="4">
    <source>
        <dbReference type="ARBA" id="ARBA00022622"/>
    </source>
</evidence>
<proteinExistence type="predicted"/>
<evidence type="ECO:0000256" key="8">
    <source>
        <dbReference type="ARBA" id="ARBA00023285"/>
    </source>
</evidence>
<reference evidence="17 18" key="1">
    <citation type="journal article" date="2016" name="Mol. Biol. Evol.">
        <title>Comparative Genomics of Early-Diverging Mushroom-Forming Fungi Provides Insights into the Origins of Lignocellulose Decay Capabilities.</title>
        <authorList>
            <person name="Nagy L.G."/>
            <person name="Riley R."/>
            <person name="Tritt A."/>
            <person name="Adam C."/>
            <person name="Daum C."/>
            <person name="Floudas D."/>
            <person name="Sun H."/>
            <person name="Yadav J.S."/>
            <person name="Pangilinan J."/>
            <person name="Larsson K.H."/>
            <person name="Matsuura K."/>
            <person name="Barry K."/>
            <person name="Labutti K."/>
            <person name="Kuo R."/>
            <person name="Ohm R.A."/>
            <person name="Bhattacharya S.S."/>
            <person name="Shirouzu T."/>
            <person name="Yoshinaga Y."/>
            <person name="Martin F.M."/>
            <person name="Grigoriev I.V."/>
            <person name="Hibbett D.S."/>
        </authorList>
    </citation>
    <scope>NUCLEOTIDE SEQUENCE [LARGE SCALE GENOMIC DNA]</scope>
    <source>
        <strain evidence="17 18">CBS 109695</strain>
    </source>
</reference>
<feature type="signal peptide" evidence="15">
    <location>
        <begin position="1"/>
        <end position="25"/>
    </location>
</feature>
<dbReference type="InterPro" id="IPR050248">
    <property type="entry name" value="Polysacc_deacetylase_ArnD"/>
</dbReference>
<keyword evidence="7" id="KW-0119">Carbohydrate metabolism</keyword>
<dbReference type="AlphaFoldDB" id="A0A166E9N7"/>
<feature type="chain" id="PRO_5007872566" description="chitin deacetylase" evidence="15">
    <location>
        <begin position="26"/>
        <end position="415"/>
    </location>
</feature>
<dbReference type="PANTHER" id="PTHR10587">
    <property type="entry name" value="GLYCOSYL TRANSFERASE-RELATED"/>
    <property type="match status" value="1"/>
</dbReference>
<evidence type="ECO:0000313" key="18">
    <source>
        <dbReference type="Proteomes" id="UP000076532"/>
    </source>
</evidence>
<protein>
    <recommendedName>
        <fullName evidence="12">chitin deacetylase</fullName>
        <ecNumber evidence="12">3.5.1.41</ecNumber>
    </recommendedName>
</protein>
<evidence type="ECO:0000256" key="5">
    <source>
        <dbReference type="ARBA" id="ARBA00023024"/>
    </source>
</evidence>
<keyword evidence="8" id="KW-0170">Cobalt</keyword>
<keyword evidence="11" id="KW-0624">Polysaccharide degradation</keyword>
<evidence type="ECO:0000256" key="1">
    <source>
        <dbReference type="ARBA" id="ARBA00001941"/>
    </source>
</evidence>
<feature type="region of interest" description="Disordered" evidence="14">
    <location>
        <begin position="366"/>
        <end position="388"/>
    </location>
</feature>
<evidence type="ECO:0000256" key="6">
    <source>
        <dbReference type="ARBA" id="ARBA00023136"/>
    </source>
</evidence>
<evidence type="ECO:0000256" key="11">
    <source>
        <dbReference type="ARBA" id="ARBA00023326"/>
    </source>
</evidence>
<evidence type="ECO:0000256" key="13">
    <source>
        <dbReference type="ARBA" id="ARBA00048494"/>
    </source>
</evidence>
<dbReference type="Proteomes" id="UP000076532">
    <property type="component" value="Unassembled WGS sequence"/>
</dbReference>
<evidence type="ECO:0000256" key="15">
    <source>
        <dbReference type="SAM" id="SignalP"/>
    </source>
</evidence>
<evidence type="ECO:0000313" key="17">
    <source>
        <dbReference type="EMBL" id="KZP15539.1"/>
    </source>
</evidence>
<keyword evidence="15" id="KW-0732">Signal</keyword>
<dbReference type="SUPFAM" id="SSF88713">
    <property type="entry name" value="Glycoside hydrolase/deacetylase"/>
    <property type="match status" value="1"/>
</dbReference>
<evidence type="ECO:0000256" key="14">
    <source>
        <dbReference type="SAM" id="MobiDB-lite"/>
    </source>
</evidence>
<dbReference type="PANTHER" id="PTHR10587:SF98">
    <property type="entry name" value="CHITIN DEACETYLASE"/>
    <property type="match status" value="1"/>
</dbReference>
<evidence type="ECO:0000259" key="16">
    <source>
        <dbReference type="PROSITE" id="PS51677"/>
    </source>
</evidence>
<evidence type="ECO:0000256" key="2">
    <source>
        <dbReference type="ARBA" id="ARBA00004609"/>
    </source>
</evidence>
<keyword evidence="5" id="KW-0146">Chitin degradation</keyword>
<feature type="compositionally biased region" description="Low complexity" evidence="14">
    <location>
        <begin position="366"/>
        <end position="377"/>
    </location>
</feature>
<dbReference type="Pfam" id="PF01522">
    <property type="entry name" value="Polysacc_deac_1"/>
    <property type="match status" value="1"/>
</dbReference>
<dbReference type="GO" id="GO:0004099">
    <property type="term" value="F:chitin deacetylase activity"/>
    <property type="evidence" value="ECO:0007669"/>
    <property type="project" value="UniProtKB-EC"/>
</dbReference>
<keyword evidence="4" id="KW-0336">GPI-anchor</keyword>
<keyword evidence="18" id="KW-1185">Reference proteome</keyword>
<sequence>MRFASFLASTPVAAVVVLLAGSVRAQDRTTEAGEAAITNPNIECSDYTYTPVDSQAAKFPNNWETATIVASDAAGLAKWNAIKGSIPTNITARGTTAGDFSGVNYPSSDPDCWWTYNKCTTPKLAGLHPDTVNMPEPLTLGYGFDDGPNCSHNAFYEFLSEQKQKATMFYIGSNVQNHPLEAQRAVADGHEICVHTWSHPYMTSVSSEGVFAELYYTLEMIKLATGVTPTCWRPPYGDIDDRVRAVGAALGLRAILWEYDSNDWMVGDTSTTPAQVDANYEHLITLAGNGTFATQGTIILTHEINNYTMQEAINFYPKLKAVFTLVPVGVGYNITQPYIETNYTQPTFAQYTGGTTTTNASASATASGSLSASSKPAPTTTPGADSTQGSGAASLSAAGCVAAASALLGGLALLL</sequence>
<dbReference type="GO" id="GO:0005886">
    <property type="term" value="C:plasma membrane"/>
    <property type="evidence" value="ECO:0007669"/>
    <property type="project" value="UniProtKB-SubCell"/>
</dbReference>
<dbReference type="STRING" id="436010.A0A166E9N7"/>
<dbReference type="PROSITE" id="PS51677">
    <property type="entry name" value="NODB"/>
    <property type="match status" value="1"/>
</dbReference>
<dbReference type="InterPro" id="IPR002509">
    <property type="entry name" value="NODB_dom"/>
</dbReference>
<comment type="subcellular location">
    <subcellularLocation>
        <location evidence="2">Cell membrane</location>
        <topology evidence="2">Lipid-anchor</topology>
        <topology evidence="2">GPI-anchor</topology>
    </subcellularLocation>
</comment>
<name>A0A166E9N7_9AGAM</name>
<dbReference type="EMBL" id="KV417603">
    <property type="protein sequence ID" value="KZP15539.1"/>
    <property type="molecule type" value="Genomic_DNA"/>
</dbReference>
<keyword evidence="3" id="KW-1003">Cell membrane</keyword>
<gene>
    <name evidence="17" type="ORF">FIBSPDRAFT_958711</name>
</gene>
<evidence type="ECO:0000256" key="7">
    <source>
        <dbReference type="ARBA" id="ARBA00023277"/>
    </source>
</evidence>
<keyword evidence="10" id="KW-0961">Cell wall biogenesis/degradation</keyword>
<keyword evidence="9" id="KW-0449">Lipoprotein</keyword>
<comment type="catalytic activity">
    <reaction evidence="13">
        <text>[(1-&gt;4)-N-acetyl-beta-D-glucosaminyl](n) + n H2O = chitosan + n acetate</text>
        <dbReference type="Rhea" id="RHEA:10464"/>
        <dbReference type="Rhea" id="RHEA-COMP:9593"/>
        <dbReference type="Rhea" id="RHEA-COMP:9597"/>
        <dbReference type="ChEBI" id="CHEBI:15377"/>
        <dbReference type="ChEBI" id="CHEBI:17029"/>
        <dbReference type="ChEBI" id="CHEBI:30089"/>
        <dbReference type="ChEBI" id="CHEBI:57704"/>
        <dbReference type="EC" id="3.5.1.41"/>
    </reaction>
    <physiologicalReaction direction="left-to-right" evidence="13">
        <dbReference type="Rhea" id="RHEA:10465"/>
    </physiologicalReaction>
</comment>
<dbReference type="Gene3D" id="3.20.20.370">
    <property type="entry name" value="Glycoside hydrolase/deacetylase"/>
    <property type="match status" value="1"/>
</dbReference>
<accession>A0A166E9N7</accession>
<dbReference type="EC" id="3.5.1.41" evidence="12"/>
<dbReference type="InterPro" id="IPR011330">
    <property type="entry name" value="Glyco_hydro/deAcase_b/a-brl"/>
</dbReference>
<evidence type="ECO:0000256" key="3">
    <source>
        <dbReference type="ARBA" id="ARBA00022475"/>
    </source>
</evidence>
<evidence type="ECO:0000256" key="10">
    <source>
        <dbReference type="ARBA" id="ARBA00023316"/>
    </source>
</evidence>
<dbReference type="CDD" id="cd10952">
    <property type="entry name" value="CE4_MrCDA_like"/>
    <property type="match status" value="1"/>
</dbReference>
<dbReference type="GO" id="GO:0000272">
    <property type="term" value="P:polysaccharide catabolic process"/>
    <property type="evidence" value="ECO:0007669"/>
    <property type="project" value="UniProtKB-KW"/>
</dbReference>
<dbReference type="GO" id="GO:0006032">
    <property type="term" value="P:chitin catabolic process"/>
    <property type="evidence" value="ECO:0007669"/>
    <property type="project" value="UniProtKB-KW"/>
</dbReference>
<evidence type="ECO:0000256" key="12">
    <source>
        <dbReference type="ARBA" id="ARBA00024056"/>
    </source>
</evidence>
<dbReference type="OrthoDB" id="407355at2759"/>
<dbReference type="GO" id="GO:0009272">
    <property type="term" value="P:fungal-type cell wall biogenesis"/>
    <property type="evidence" value="ECO:0007669"/>
    <property type="project" value="UniProtKB-ARBA"/>
</dbReference>
<organism evidence="17 18">
    <name type="scientific">Athelia psychrophila</name>
    <dbReference type="NCBI Taxonomy" id="1759441"/>
    <lineage>
        <taxon>Eukaryota</taxon>
        <taxon>Fungi</taxon>
        <taxon>Dikarya</taxon>
        <taxon>Basidiomycota</taxon>
        <taxon>Agaricomycotina</taxon>
        <taxon>Agaricomycetes</taxon>
        <taxon>Agaricomycetidae</taxon>
        <taxon>Atheliales</taxon>
        <taxon>Atheliaceae</taxon>
        <taxon>Athelia</taxon>
    </lineage>
</organism>
<dbReference type="GO" id="GO:0098552">
    <property type="term" value="C:side of membrane"/>
    <property type="evidence" value="ECO:0007669"/>
    <property type="project" value="UniProtKB-KW"/>
</dbReference>
<comment type="cofactor">
    <cofactor evidence="1">
        <name>Co(2+)</name>
        <dbReference type="ChEBI" id="CHEBI:48828"/>
    </cofactor>
</comment>
<keyword evidence="4" id="KW-0325">Glycoprotein</keyword>
<dbReference type="GO" id="GO:0071555">
    <property type="term" value="P:cell wall organization"/>
    <property type="evidence" value="ECO:0007669"/>
    <property type="project" value="UniProtKB-KW"/>
</dbReference>
<feature type="compositionally biased region" description="Polar residues" evidence="14">
    <location>
        <begin position="378"/>
        <end position="388"/>
    </location>
</feature>
<evidence type="ECO:0000256" key="9">
    <source>
        <dbReference type="ARBA" id="ARBA00023288"/>
    </source>
</evidence>